<proteinExistence type="predicted"/>
<dbReference type="Pfam" id="PF09992">
    <property type="entry name" value="NAGPA"/>
    <property type="match status" value="1"/>
</dbReference>
<dbReference type="Proteomes" id="UP000199071">
    <property type="component" value="Unassembled WGS sequence"/>
</dbReference>
<name>A0A1G6DFE9_9HYPH</name>
<evidence type="ECO:0000313" key="3">
    <source>
        <dbReference type="EMBL" id="SDB43850.1"/>
    </source>
</evidence>
<gene>
    <name evidence="3" type="ORF">SAMN02982931_03315</name>
</gene>
<dbReference type="OrthoDB" id="8772438at2"/>
<keyword evidence="4" id="KW-1185">Reference proteome</keyword>
<protein>
    <recommendedName>
        <fullName evidence="2">Phosphodiester glycosidase domain-containing protein</fullName>
    </recommendedName>
</protein>
<dbReference type="EMBL" id="FMXQ01000007">
    <property type="protein sequence ID" value="SDB43850.1"/>
    <property type="molecule type" value="Genomic_DNA"/>
</dbReference>
<accession>A0A1G6DFE9</accession>
<keyword evidence="1" id="KW-0732">Signal</keyword>
<evidence type="ECO:0000313" key="4">
    <source>
        <dbReference type="Proteomes" id="UP000199071"/>
    </source>
</evidence>
<sequence length="283" mass="29079">MTSRPSHPRRRFALVAALIAMGVAAPSTSAQTTKPAEKPEPALALILESSRAAEDSELLPGLDHRTIALPADGLAVHVFAFDTSRFGVRTVQQHEETGSRALDFLAGPGDVFAINGGFFERDDDGRLSPSGLLVVDGVTVAMEHERAGSGVLHVGAGAASISYRADAPAPRALKSAVQVGPILVDPGGKVGIRSQGVRDRRSALCLRHGAIVAVVADSDGLSLLRLAELLAAPTGDGGVGCDIAINLDGGPSTQAIWRGDTGEIVIPGGSTVQNAIVLSTLPQ</sequence>
<dbReference type="RefSeq" id="WP_090877957.1">
    <property type="nucleotide sequence ID" value="NZ_FMXQ01000007.1"/>
</dbReference>
<feature type="chain" id="PRO_5011602748" description="Phosphodiester glycosidase domain-containing protein" evidence="1">
    <location>
        <begin position="31"/>
        <end position="283"/>
    </location>
</feature>
<dbReference type="AlphaFoldDB" id="A0A1G6DFE9"/>
<evidence type="ECO:0000259" key="2">
    <source>
        <dbReference type="Pfam" id="PF09992"/>
    </source>
</evidence>
<dbReference type="InterPro" id="IPR018711">
    <property type="entry name" value="NAGPA"/>
</dbReference>
<feature type="domain" description="Phosphodiester glycosidase" evidence="2">
    <location>
        <begin position="111"/>
        <end position="277"/>
    </location>
</feature>
<evidence type="ECO:0000256" key="1">
    <source>
        <dbReference type="SAM" id="SignalP"/>
    </source>
</evidence>
<organism evidence="3 4">
    <name type="scientific">Bauldia litoralis</name>
    <dbReference type="NCBI Taxonomy" id="665467"/>
    <lineage>
        <taxon>Bacteria</taxon>
        <taxon>Pseudomonadati</taxon>
        <taxon>Pseudomonadota</taxon>
        <taxon>Alphaproteobacteria</taxon>
        <taxon>Hyphomicrobiales</taxon>
        <taxon>Kaistiaceae</taxon>
        <taxon>Bauldia</taxon>
    </lineage>
</organism>
<reference evidence="3 4" key="1">
    <citation type="submission" date="2016-10" db="EMBL/GenBank/DDBJ databases">
        <authorList>
            <person name="de Groot N.N."/>
        </authorList>
    </citation>
    <scope>NUCLEOTIDE SEQUENCE [LARGE SCALE GENOMIC DNA]</scope>
    <source>
        <strain evidence="3 4">ATCC 35022</strain>
    </source>
</reference>
<dbReference type="STRING" id="665467.SAMN02982931_03315"/>
<feature type="signal peptide" evidence="1">
    <location>
        <begin position="1"/>
        <end position="30"/>
    </location>
</feature>